<dbReference type="PROSITE" id="PS50906">
    <property type="entry name" value="NIT"/>
    <property type="match status" value="1"/>
</dbReference>
<dbReference type="GO" id="GO:0016020">
    <property type="term" value="C:membrane"/>
    <property type="evidence" value="ECO:0007669"/>
    <property type="project" value="UniProtKB-SubCell"/>
</dbReference>
<gene>
    <name evidence="9" type="ORF">GQF02_08550</name>
</gene>
<dbReference type="Pfam" id="PF08376">
    <property type="entry name" value="NIT"/>
    <property type="match status" value="1"/>
</dbReference>
<dbReference type="PANTHER" id="PTHR32089">
    <property type="entry name" value="METHYL-ACCEPTING CHEMOTAXIS PROTEIN MCPB"/>
    <property type="match status" value="1"/>
</dbReference>
<feature type="domain" description="Methyl-accepting transducer" evidence="6">
    <location>
        <begin position="385"/>
        <end position="621"/>
    </location>
</feature>
<keyword evidence="2 4" id="KW-0807">Transducer</keyword>
<proteinExistence type="inferred from homology"/>
<comment type="similarity">
    <text evidence="3">Belongs to the methyl-accepting chemotaxis (MCP) protein family.</text>
</comment>
<evidence type="ECO:0000259" key="6">
    <source>
        <dbReference type="PROSITE" id="PS50111"/>
    </source>
</evidence>
<evidence type="ECO:0000259" key="7">
    <source>
        <dbReference type="PROSITE" id="PS50885"/>
    </source>
</evidence>
<dbReference type="SMART" id="SM00283">
    <property type="entry name" value="MA"/>
    <property type="match status" value="1"/>
</dbReference>
<evidence type="ECO:0000256" key="4">
    <source>
        <dbReference type="PROSITE-ProRule" id="PRU00284"/>
    </source>
</evidence>
<evidence type="ECO:0000259" key="8">
    <source>
        <dbReference type="PROSITE" id="PS50906"/>
    </source>
</evidence>
<keyword evidence="5" id="KW-0472">Membrane</keyword>
<protein>
    <submittedName>
        <fullName evidence="9">HAMP domain-containing protein</fullName>
    </submittedName>
</protein>
<keyword evidence="5" id="KW-0812">Transmembrane</keyword>
<dbReference type="RefSeq" id="WP_160796366.1">
    <property type="nucleotide sequence ID" value="NZ_WSSB01000006.1"/>
</dbReference>
<name>A0A845BNP5_9NEIS</name>
<sequence>MLQHLAIRHKLLLLLLPPVFAALALTGYLFADRYQMLQEYEVAHELTVISGEASQLVHALQVERGLTNGFLSGSGAPSAALLEARGASDQALTRFVGAAEALNDTELTSQLTPLVASLQGIAPARVAINARSVAPPQVFAAYSQHIDQLISLVSGVVEGSRDNELVHSGMALLSLLNEKESAGRERGYVNGLLSGGSMTLAEQAKVVALGASQQSYAHSLKLLANPVQRTRLEAVENSAASREVSALRQRILAVPPGEILGVEPGVWFAAATAKIGLLKAEQDQILSGLDAHILRQLAQSQRMLWINGVASIVLTVLLSLLAWRVYRSIHKPLTQLEQLMSLMSRDLDLSQRANLQGSDGIARMAQAFDSLVASFELTLQTVKGSTHTLLDAAQGLSDVSGRAAHAADLQSASSAQIAAAIEQMSVGITSVSENTEFNLQAVREMTASVEDGRNRMAQTAQAIRGTASSLEEGGRMVDELSARSQQITGIITAIRDIADQTNLLALNAAIEAARAGEAGRGFAVVADEVRKLAERTGLETVNIADLVSAIGRGTEAASLQLKSAQQTMCEGLTLIDVSVEDLAGIREKAAASADKSAETALAIREQSSASTDVAVNISRIAELAEENLTQVAESAQLAARLSQAADELATQVDRFKVAR</sequence>
<dbReference type="SMART" id="SM00304">
    <property type="entry name" value="HAMP"/>
    <property type="match status" value="1"/>
</dbReference>
<keyword evidence="10" id="KW-1185">Reference proteome</keyword>
<dbReference type="PROSITE" id="PS50885">
    <property type="entry name" value="HAMP"/>
    <property type="match status" value="1"/>
</dbReference>
<dbReference type="FunFam" id="1.10.287.950:FF:000001">
    <property type="entry name" value="Methyl-accepting chemotaxis sensory transducer"/>
    <property type="match status" value="1"/>
</dbReference>
<dbReference type="PANTHER" id="PTHR32089:SF112">
    <property type="entry name" value="LYSOZYME-LIKE PROTEIN-RELATED"/>
    <property type="match status" value="1"/>
</dbReference>
<dbReference type="Gene3D" id="1.10.287.950">
    <property type="entry name" value="Methyl-accepting chemotaxis protein"/>
    <property type="match status" value="1"/>
</dbReference>
<dbReference type="InterPro" id="IPR003660">
    <property type="entry name" value="HAMP_dom"/>
</dbReference>
<feature type="domain" description="NIT" evidence="8">
    <location>
        <begin position="51"/>
        <end position="296"/>
    </location>
</feature>
<dbReference type="GO" id="GO:0007165">
    <property type="term" value="P:signal transduction"/>
    <property type="evidence" value="ECO:0007669"/>
    <property type="project" value="UniProtKB-KW"/>
</dbReference>
<comment type="caution">
    <text evidence="9">The sequence shown here is derived from an EMBL/GenBank/DDBJ whole genome shotgun (WGS) entry which is preliminary data.</text>
</comment>
<organism evidence="9 10">
    <name type="scientific">Craterilacuibacter sinensis</name>
    <dbReference type="NCBI Taxonomy" id="2686017"/>
    <lineage>
        <taxon>Bacteria</taxon>
        <taxon>Pseudomonadati</taxon>
        <taxon>Pseudomonadota</taxon>
        <taxon>Betaproteobacteria</taxon>
        <taxon>Neisseriales</taxon>
        <taxon>Neisseriaceae</taxon>
        <taxon>Craterilacuibacter</taxon>
    </lineage>
</organism>
<dbReference type="InterPro" id="IPR004089">
    <property type="entry name" value="MCPsignal_dom"/>
</dbReference>
<dbReference type="GO" id="GO:0006935">
    <property type="term" value="P:chemotaxis"/>
    <property type="evidence" value="ECO:0007669"/>
    <property type="project" value="UniProtKB-ARBA"/>
</dbReference>
<dbReference type="InterPro" id="IPR013587">
    <property type="entry name" value="Nitrate/nitrite_sensing"/>
</dbReference>
<keyword evidence="5" id="KW-1133">Transmembrane helix</keyword>
<evidence type="ECO:0000256" key="2">
    <source>
        <dbReference type="ARBA" id="ARBA00023224"/>
    </source>
</evidence>
<dbReference type="Proteomes" id="UP000467214">
    <property type="component" value="Unassembled WGS sequence"/>
</dbReference>
<feature type="domain" description="HAMP" evidence="7">
    <location>
        <begin position="327"/>
        <end position="380"/>
    </location>
</feature>
<dbReference type="PROSITE" id="PS50111">
    <property type="entry name" value="CHEMOTAXIS_TRANSDUC_2"/>
    <property type="match status" value="1"/>
</dbReference>
<dbReference type="EMBL" id="WSSB01000006">
    <property type="protein sequence ID" value="MXR37020.1"/>
    <property type="molecule type" value="Genomic_DNA"/>
</dbReference>
<evidence type="ECO:0000256" key="1">
    <source>
        <dbReference type="ARBA" id="ARBA00004370"/>
    </source>
</evidence>
<dbReference type="Pfam" id="PF00015">
    <property type="entry name" value="MCPsignal"/>
    <property type="match status" value="1"/>
</dbReference>
<evidence type="ECO:0000313" key="9">
    <source>
        <dbReference type="EMBL" id="MXR37020.1"/>
    </source>
</evidence>
<evidence type="ECO:0000256" key="3">
    <source>
        <dbReference type="ARBA" id="ARBA00029447"/>
    </source>
</evidence>
<feature type="transmembrane region" description="Helical" evidence="5">
    <location>
        <begin position="303"/>
        <end position="323"/>
    </location>
</feature>
<evidence type="ECO:0000313" key="10">
    <source>
        <dbReference type="Proteomes" id="UP000467214"/>
    </source>
</evidence>
<evidence type="ECO:0000256" key="5">
    <source>
        <dbReference type="SAM" id="Phobius"/>
    </source>
</evidence>
<dbReference type="SUPFAM" id="SSF58104">
    <property type="entry name" value="Methyl-accepting chemotaxis protein (MCP) signaling domain"/>
    <property type="match status" value="1"/>
</dbReference>
<comment type="subcellular location">
    <subcellularLocation>
        <location evidence="1">Membrane</location>
    </subcellularLocation>
</comment>
<accession>A0A845BNP5</accession>
<reference evidence="9 10" key="1">
    <citation type="submission" date="2019-12" db="EMBL/GenBank/DDBJ databases">
        <title>Neisseriaceae gen. nov. sp. Genome sequencing and assembly.</title>
        <authorList>
            <person name="Liu Z."/>
            <person name="Li A."/>
        </authorList>
    </citation>
    <scope>NUCLEOTIDE SEQUENCE [LARGE SCALE GENOMIC DNA]</scope>
    <source>
        <strain evidence="9 10">B2N2-7</strain>
    </source>
</reference>
<dbReference type="AlphaFoldDB" id="A0A845BNP5"/>
<dbReference type="InterPro" id="IPR010910">
    <property type="entry name" value="Nitrate/nitrite_sensing_bac"/>
</dbReference>